<reference evidence="8 9" key="1">
    <citation type="submission" date="2019-12" db="EMBL/GenBank/DDBJ databases">
        <title>Genome sequence of Streptomyces bambusae.</title>
        <authorList>
            <person name="Bansal K."/>
            <person name="Choksket S."/>
            <person name="Korpole S."/>
            <person name="Patil P.B."/>
        </authorList>
    </citation>
    <scope>NUCLEOTIDE SEQUENCE [LARGE SCALE GENOMIC DNA]</scope>
    <source>
        <strain evidence="8 9">SK60</strain>
    </source>
</reference>
<comment type="subcellular location">
    <subcellularLocation>
        <location evidence="1">Cell membrane</location>
        <topology evidence="1">Single-pass membrane protein</topology>
    </subcellularLocation>
</comment>
<evidence type="ECO:0000256" key="6">
    <source>
        <dbReference type="SAM" id="Phobius"/>
    </source>
</evidence>
<accession>A0ABS6Z9V3</accession>
<evidence type="ECO:0000259" key="7">
    <source>
        <dbReference type="Pfam" id="PF04024"/>
    </source>
</evidence>
<feature type="domain" description="Phage shock protein PspC N-terminal" evidence="7">
    <location>
        <begin position="4"/>
        <end position="59"/>
    </location>
</feature>
<evidence type="ECO:0000313" key="9">
    <source>
        <dbReference type="Proteomes" id="UP000812013"/>
    </source>
</evidence>
<proteinExistence type="predicted"/>
<organism evidence="8 9">
    <name type="scientific">Streptomyces bambusae</name>
    <dbReference type="NCBI Taxonomy" id="1550616"/>
    <lineage>
        <taxon>Bacteria</taxon>
        <taxon>Bacillati</taxon>
        <taxon>Actinomycetota</taxon>
        <taxon>Actinomycetes</taxon>
        <taxon>Kitasatosporales</taxon>
        <taxon>Streptomycetaceae</taxon>
        <taxon>Streptomyces</taxon>
    </lineage>
</organism>
<evidence type="ECO:0000256" key="3">
    <source>
        <dbReference type="ARBA" id="ARBA00022692"/>
    </source>
</evidence>
<evidence type="ECO:0000256" key="2">
    <source>
        <dbReference type="ARBA" id="ARBA00022475"/>
    </source>
</evidence>
<sequence length="74" mass="8164">MSAIVRPRDGRMIGGVCAGLARRFGMSARTMRIIFLVSCLLPGPQFLVYLALWVLLPNERPGYGRPATDAKTAW</sequence>
<feature type="transmembrane region" description="Helical" evidence="6">
    <location>
        <begin position="33"/>
        <end position="56"/>
    </location>
</feature>
<keyword evidence="9" id="KW-1185">Reference proteome</keyword>
<evidence type="ECO:0000313" key="8">
    <source>
        <dbReference type="EMBL" id="MBW5484523.1"/>
    </source>
</evidence>
<keyword evidence="4 6" id="KW-1133">Transmembrane helix</keyword>
<gene>
    <name evidence="8" type="ORF">GPJ59_22235</name>
</gene>
<comment type="caution">
    <text evidence="8">The sequence shown here is derived from an EMBL/GenBank/DDBJ whole genome shotgun (WGS) entry which is preliminary data.</text>
</comment>
<dbReference type="PANTHER" id="PTHR33885">
    <property type="entry name" value="PHAGE SHOCK PROTEIN C"/>
    <property type="match status" value="1"/>
</dbReference>
<evidence type="ECO:0000256" key="1">
    <source>
        <dbReference type="ARBA" id="ARBA00004162"/>
    </source>
</evidence>
<dbReference type="RefSeq" id="WP_219669000.1">
    <property type="nucleotide sequence ID" value="NZ_WTFF01000171.1"/>
</dbReference>
<dbReference type="InterPro" id="IPR052027">
    <property type="entry name" value="PspC"/>
</dbReference>
<keyword evidence="3 6" id="KW-0812">Transmembrane</keyword>
<dbReference type="Proteomes" id="UP000812013">
    <property type="component" value="Unassembled WGS sequence"/>
</dbReference>
<evidence type="ECO:0000256" key="5">
    <source>
        <dbReference type="ARBA" id="ARBA00023136"/>
    </source>
</evidence>
<dbReference type="PANTHER" id="PTHR33885:SF3">
    <property type="entry name" value="PHAGE SHOCK PROTEIN C"/>
    <property type="match status" value="1"/>
</dbReference>
<protein>
    <submittedName>
        <fullName evidence="8">PspC domain-containing protein</fullName>
    </submittedName>
</protein>
<dbReference type="Pfam" id="PF04024">
    <property type="entry name" value="PspC"/>
    <property type="match status" value="1"/>
</dbReference>
<keyword evidence="2" id="KW-1003">Cell membrane</keyword>
<evidence type="ECO:0000256" key="4">
    <source>
        <dbReference type="ARBA" id="ARBA00022989"/>
    </source>
</evidence>
<dbReference type="InterPro" id="IPR007168">
    <property type="entry name" value="Phageshock_PspC_N"/>
</dbReference>
<name>A0ABS6Z9V3_9ACTN</name>
<dbReference type="EMBL" id="WTFF01000171">
    <property type="protein sequence ID" value="MBW5484523.1"/>
    <property type="molecule type" value="Genomic_DNA"/>
</dbReference>
<keyword evidence="5 6" id="KW-0472">Membrane</keyword>